<proteinExistence type="predicted"/>
<gene>
    <name evidence="1" type="ORF">UFOPK1603_01471</name>
    <name evidence="2" type="ORF">UFOPK2143_01819</name>
</gene>
<reference evidence="1" key="1">
    <citation type="submission" date="2020-05" db="EMBL/GenBank/DDBJ databases">
        <authorList>
            <person name="Chiriac C."/>
            <person name="Salcher M."/>
            <person name="Ghai R."/>
            <person name="Kavagutti S V."/>
        </authorList>
    </citation>
    <scope>NUCLEOTIDE SEQUENCE</scope>
</reference>
<sequence length="47" mass="5284">MNVLGNWTDLFVRESAEGVLHQFEVAVEMARSGGVGERSEEFRSAER</sequence>
<dbReference type="AlphaFoldDB" id="A0A6J6EKQ5"/>
<evidence type="ECO:0000313" key="2">
    <source>
        <dbReference type="EMBL" id="CAB4660618.1"/>
    </source>
</evidence>
<accession>A0A6J6EKQ5</accession>
<dbReference type="EMBL" id="CAEZVV010000199">
    <property type="protein sequence ID" value="CAB4660618.1"/>
    <property type="molecule type" value="Genomic_DNA"/>
</dbReference>
<organism evidence="1">
    <name type="scientific">freshwater metagenome</name>
    <dbReference type="NCBI Taxonomy" id="449393"/>
    <lineage>
        <taxon>unclassified sequences</taxon>
        <taxon>metagenomes</taxon>
        <taxon>ecological metagenomes</taxon>
    </lineage>
</organism>
<dbReference type="EMBL" id="CAEZTG010000162">
    <property type="protein sequence ID" value="CAB4576416.1"/>
    <property type="molecule type" value="Genomic_DNA"/>
</dbReference>
<name>A0A6J6EKQ5_9ZZZZ</name>
<evidence type="ECO:0000313" key="1">
    <source>
        <dbReference type="EMBL" id="CAB4576416.1"/>
    </source>
</evidence>
<protein>
    <submittedName>
        <fullName evidence="1">Unannotated protein</fullName>
    </submittedName>
</protein>